<organism evidence="3">
    <name type="scientific">Rhipicephalus microplus</name>
    <name type="common">Cattle tick</name>
    <name type="synonym">Boophilus microplus</name>
    <dbReference type="NCBI Taxonomy" id="6941"/>
    <lineage>
        <taxon>Eukaryota</taxon>
        <taxon>Metazoa</taxon>
        <taxon>Ecdysozoa</taxon>
        <taxon>Arthropoda</taxon>
        <taxon>Chelicerata</taxon>
        <taxon>Arachnida</taxon>
        <taxon>Acari</taxon>
        <taxon>Parasitiformes</taxon>
        <taxon>Ixodida</taxon>
        <taxon>Ixodoidea</taxon>
        <taxon>Ixodidae</taxon>
        <taxon>Rhipicephalinae</taxon>
        <taxon>Rhipicephalus</taxon>
        <taxon>Boophilus</taxon>
    </lineage>
</organism>
<dbReference type="VEuPathDB" id="VectorBase:LOC119177784"/>
<feature type="chain" id="PRO_5026728332" evidence="1">
    <location>
        <begin position="19"/>
        <end position="88"/>
    </location>
</feature>
<proteinExistence type="predicted"/>
<dbReference type="SUPFAM" id="SSF57625">
    <property type="entry name" value="Invertebrate chitin-binding proteins"/>
    <property type="match status" value="1"/>
</dbReference>
<dbReference type="InterPro" id="IPR036508">
    <property type="entry name" value="Chitin-bd_dom_sf"/>
</dbReference>
<name>A0A6M2DAB2_RHIMP</name>
<evidence type="ECO:0000256" key="1">
    <source>
        <dbReference type="SAM" id="SignalP"/>
    </source>
</evidence>
<accession>A0A6M2DAB2</accession>
<feature type="signal peptide" evidence="1">
    <location>
        <begin position="1"/>
        <end position="18"/>
    </location>
</feature>
<dbReference type="InterPro" id="IPR002557">
    <property type="entry name" value="Chitin-bd_dom"/>
</dbReference>
<dbReference type="OrthoDB" id="6020543at2759"/>
<dbReference type="Pfam" id="PF01607">
    <property type="entry name" value="CBM_14"/>
    <property type="match status" value="1"/>
</dbReference>
<dbReference type="GO" id="GO:0008061">
    <property type="term" value="F:chitin binding"/>
    <property type="evidence" value="ECO:0007669"/>
    <property type="project" value="InterPro"/>
</dbReference>
<protein>
    <submittedName>
        <fullName evidence="3">Putative secreted protein</fullName>
    </submittedName>
</protein>
<keyword evidence="1" id="KW-0732">Signal</keyword>
<evidence type="ECO:0000313" key="3">
    <source>
        <dbReference type="EMBL" id="NOV43052.1"/>
    </source>
</evidence>
<feature type="domain" description="Chitin-binding type-2" evidence="2">
    <location>
        <begin position="35"/>
        <end position="80"/>
    </location>
</feature>
<sequence length="88" mass="9688">MNTWLLPILLSLSVGGMAYEEQTFGRILSRLRSRCDEGQNFLHPRGGAYYMACSSGALRQRLCGVGRIFSVHARQCVNAQAGNHDSGE</sequence>
<dbReference type="AlphaFoldDB" id="A0A6M2DAB2"/>
<dbReference type="GO" id="GO:0005576">
    <property type="term" value="C:extracellular region"/>
    <property type="evidence" value="ECO:0007669"/>
    <property type="project" value="InterPro"/>
</dbReference>
<reference evidence="3" key="1">
    <citation type="submission" date="2019-09" db="EMBL/GenBank/DDBJ databases">
        <title>Organ-specific transcriptomic study of the physiology of the cattle tick, Rhipicephalus microplus.</title>
        <authorList>
            <person name="Tirloni L."/>
            <person name="Braz G."/>
            <person name="Gandara A.C.P."/>
            <person name="Sabadin G.A."/>
            <person name="da Silva R.M."/>
            <person name="Guizzo M.G."/>
            <person name="Machado J.A."/>
            <person name="Costa E.P."/>
            <person name="Gomes H.F."/>
            <person name="Moraes J."/>
            <person name="Mota M.B.S."/>
            <person name="Mesquita R.D."/>
            <person name="Alvarenga P.H."/>
            <person name="Alves F."/>
            <person name="Seixas A."/>
            <person name="da Fonseca R.N."/>
            <person name="Fogaca A."/>
            <person name="Logullo C."/>
            <person name="Tanaka A."/>
            <person name="Daffre S."/>
            <person name="Termignoni C."/>
            <person name="Vaz I.S.Jr."/>
            <person name="Oliveira P.L."/>
            <person name="Ribeiro J.M."/>
        </authorList>
    </citation>
    <scope>NUCLEOTIDE SEQUENCE</scope>
    <source>
        <strain evidence="3">Porto Alegre</strain>
    </source>
</reference>
<dbReference type="EMBL" id="GHWJ01010315">
    <property type="protein sequence ID" value="NOV43052.1"/>
    <property type="molecule type" value="Transcribed_RNA"/>
</dbReference>
<evidence type="ECO:0000259" key="2">
    <source>
        <dbReference type="Pfam" id="PF01607"/>
    </source>
</evidence>